<dbReference type="InterPro" id="IPR048750">
    <property type="entry name" value="CCDC138_C"/>
</dbReference>
<keyword evidence="4" id="KW-0175">Coiled coil</keyword>
<dbReference type="SUPFAM" id="SSF51445">
    <property type="entry name" value="(Trans)glycosidases"/>
    <property type="match status" value="2"/>
</dbReference>
<evidence type="ECO:0000259" key="7">
    <source>
        <dbReference type="Pfam" id="PF21037"/>
    </source>
</evidence>
<keyword evidence="9" id="KW-1185">Reference proteome</keyword>
<dbReference type="Pfam" id="PF21035">
    <property type="entry name" value="CCDC138_C"/>
    <property type="match status" value="1"/>
</dbReference>
<evidence type="ECO:0000259" key="6">
    <source>
        <dbReference type="Pfam" id="PF21035"/>
    </source>
</evidence>
<feature type="domain" description="Coiled-coil" evidence="6">
    <location>
        <begin position="1322"/>
        <end position="1586"/>
    </location>
</feature>
<dbReference type="PANTHER" id="PTHR10353">
    <property type="entry name" value="GLYCOSYL HYDROLASE"/>
    <property type="match status" value="1"/>
</dbReference>
<comment type="similarity">
    <text evidence="1">Belongs to the glycosyl hydrolase 1 family.</text>
</comment>
<feature type="coiled-coil region" evidence="4">
    <location>
        <begin position="1204"/>
        <end position="1245"/>
    </location>
</feature>
<proteinExistence type="inferred from homology"/>
<dbReference type="GeneTree" id="ENSGT00940000157489"/>
<feature type="compositionally biased region" description="Polar residues" evidence="5">
    <location>
        <begin position="848"/>
        <end position="873"/>
    </location>
</feature>
<dbReference type="Gene3D" id="3.20.20.80">
    <property type="entry name" value="Glycosidases"/>
    <property type="match status" value="2"/>
</dbReference>
<evidence type="ECO:0000313" key="8">
    <source>
        <dbReference type="Ensembl" id="ENSEBUP00000021144.1"/>
    </source>
</evidence>
<evidence type="ECO:0000256" key="1">
    <source>
        <dbReference type="ARBA" id="ARBA00010838"/>
    </source>
</evidence>
<reference evidence="8" key="1">
    <citation type="submission" date="2025-08" db="UniProtKB">
        <authorList>
            <consortium name="Ensembl"/>
        </authorList>
    </citation>
    <scope>IDENTIFICATION</scope>
</reference>
<keyword evidence="3" id="KW-0326">Glycosidase</keyword>
<dbReference type="InterPro" id="IPR001360">
    <property type="entry name" value="Glyco_hydro_1"/>
</dbReference>
<feature type="region of interest" description="Disordered" evidence="5">
    <location>
        <begin position="984"/>
        <end position="1004"/>
    </location>
</feature>
<dbReference type="Gene3D" id="1.20.5.340">
    <property type="match status" value="1"/>
</dbReference>
<dbReference type="Proteomes" id="UP000694388">
    <property type="component" value="Unplaced"/>
</dbReference>
<evidence type="ECO:0000256" key="3">
    <source>
        <dbReference type="ARBA" id="ARBA00023295"/>
    </source>
</evidence>
<dbReference type="InterPro" id="IPR048751">
    <property type="entry name" value="CCDC138_CC"/>
</dbReference>
<evidence type="ECO:0000256" key="5">
    <source>
        <dbReference type="SAM" id="MobiDB-lite"/>
    </source>
</evidence>
<evidence type="ECO:0008006" key="10">
    <source>
        <dbReference type="Google" id="ProtNLM"/>
    </source>
</evidence>
<name>A0A8C4QX63_EPTBU</name>
<feature type="region of interest" description="Disordered" evidence="5">
    <location>
        <begin position="1265"/>
        <end position="1288"/>
    </location>
</feature>
<organism evidence="8 9">
    <name type="scientific">Eptatretus burgeri</name>
    <name type="common">Inshore hagfish</name>
    <dbReference type="NCBI Taxonomy" id="7764"/>
    <lineage>
        <taxon>Eukaryota</taxon>
        <taxon>Metazoa</taxon>
        <taxon>Chordata</taxon>
        <taxon>Craniata</taxon>
        <taxon>Vertebrata</taxon>
        <taxon>Cyclostomata</taxon>
        <taxon>Myxini</taxon>
        <taxon>Myxiniformes</taxon>
        <taxon>Myxinidae</taxon>
        <taxon>Eptatretinae</taxon>
        <taxon>Eptatretus</taxon>
    </lineage>
</organism>
<protein>
    <recommendedName>
        <fullName evidence="10">Beta-glucosidase</fullName>
    </recommendedName>
</protein>
<dbReference type="Pfam" id="PF21037">
    <property type="entry name" value="CCDC138_cc"/>
    <property type="match status" value="1"/>
</dbReference>
<feature type="compositionally biased region" description="Acidic residues" evidence="5">
    <location>
        <begin position="1027"/>
        <end position="1036"/>
    </location>
</feature>
<evidence type="ECO:0000313" key="9">
    <source>
        <dbReference type="Proteomes" id="UP000694388"/>
    </source>
</evidence>
<feature type="region of interest" description="Disordered" evidence="5">
    <location>
        <begin position="1025"/>
        <end position="1065"/>
    </location>
</feature>
<evidence type="ECO:0000256" key="2">
    <source>
        <dbReference type="ARBA" id="ARBA00022801"/>
    </source>
</evidence>
<dbReference type="Ensembl" id="ENSEBUT00000021720.1">
    <property type="protein sequence ID" value="ENSEBUP00000021144.1"/>
    <property type="gene ID" value="ENSEBUG00000013063.1"/>
</dbReference>
<feature type="region of interest" description="Disordered" evidence="5">
    <location>
        <begin position="846"/>
        <end position="873"/>
    </location>
</feature>
<dbReference type="Pfam" id="PF00232">
    <property type="entry name" value="Glyco_hydro_1"/>
    <property type="match status" value="4"/>
</dbReference>
<dbReference type="GO" id="GO:0004553">
    <property type="term" value="F:hydrolase activity, hydrolyzing O-glycosyl compounds"/>
    <property type="evidence" value="ECO:0007669"/>
    <property type="project" value="InterPro"/>
</dbReference>
<feature type="domain" description="Coiled-coil-domain-containing protein 138 coiled-coil" evidence="7">
    <location>
        <begin position="1191"/>
        <end position="1243"/>
    </location>
</feature>
<evidence type="ECO:0000256" key="4">
    <source>
        <dbReference type="SAM" id="Coils"/>
    </source>
</evidence>
<sequence>MQAQWITIDRIFLKGSSNRQSNASSAFAALTVVLCLSGILCSVPATQYRSGQSGPSGSFPKKFIWASGTAPHQVEGDWDTDGKNITTVDVLTHLRENREAKRTAKSREFTGCSNSQGKKTIELSNPRRVEKMGTAKSSRKRRAKMAAEDAWKCVGSRNPDWRNKVCRESSRDNSTGEYDRVERYIAAAKLLGLTHYRFSMTWARLFPGGHVNGTSPNVAALCYYQKLIVGLLAEGIIPIVTLYHWNLPRALNVQGGWLNGSTVNDFVVYAAFCFKTFGDRVKMWLTFHDPLNAAIHGYGTGRLPPGHQDPNGTSAFVVAHNMLLAHAKVYRLYQYHFKPLQAGCVSLVLASPWMKPTRSNGMSSLKIPHQVTLDATLGWFAKPIFGDGFYPEALQSRAGIHLPRLLAADRHIIHGSADFFALSFGPTSFRYLEPWQLLGQVPSLSLRPLLTYVDKEYGNPPILLADCGWFVDAHAGTEDTTNLYMLKSFLYNALQAVQHDGVNLIGFTVWPLLDGFDWSLNVQQGLFLMDFKHEDVLLKSKTSALLYRDIVAKNGFGSAPPFHHGMFPCGFTWGAMDTAIQVEITSSYHGIYLWNVSGDGHLHSISSAHYPQRSFHCSEAASVRHLISTLHWLGITHYRFTLDWGLLLPDGDPSRCNIDALQFYHCFVKELRKAAIQPVATLHRPWDPLNRLPIKLQIAGGWKNPSIVSAFKTYADLCFKTFGYDIKSWVTLDEPNRPNCLWKNGIHKNGKMSADESTAGQKDDIKNGDLNNITHNLFRAHVLTWQTYDNHYRAQQGGHVGLALLADWYKPANPYMLRDQRAATDALVQQLGPFADELFSAVPKFSDETTSSTSEQANSSVPLKTSPPSVQTASSANDTTFPLYYGACDFLGLNHFTTWLVGHNGWVFRDITMMRSPLDKPVEPQGLRQLLNWIRHRYGDSMVLMVTANGIDDRRSRTDHLRVIYHQSYLNELLKGYHGRNKLPEQELETRAPHEQQLDSNDRRSFKKTLTELYALLSVGKSRMEEPPLEQLDESESSSKSDGNEEDLGDYFEDQKTKRWRSKQHTVHERSANNVCINRGLIASPELRSMGQCNEEALSVDVQQVYNELQFILSQLQVEGNVLASRVKELAAWERCLQAREGLLIRQQDEVHHLQNSCSQAAARLALARESHTLDVEQLTGALHRETQGKHRLSSSFKTLKELNDNLKYQVTNVTEENQKLKTQTNRLQRRLENLQRRQDLHRARARKVEIPAFVLPGDVPRTAGQEQQVSRTFGKVEPPRSKPGSKPCKHLAWDLTGLLLEWLAHTGLGCGAFPGILPKRQPYLLSEDVFRAKCCKVLPLLVNNLCRTPPAKYQLSVVNFLNTTLSYLHDQAQHTGLTATYRRLGEELFKGGIPGETEKPCYHTNWVELKSIATPKPGGFFRSADLETRFLSSLIIFRTLSQVDLLAQVWDTFRGDLQDLTARHLFLQHGAIGAIIHFLRPSARGLLSSAIDSLLLMAADHKVSEAFIAGCGTEAFFRSCVALLRSPRVALNVLEKLSMLLQNLSVHRKLFEKFGLPRLIASRCQDPEAKHAFLTVNLRSVLLNLGLPAGGTTLDLPLSNRPAVPRDAVSL</sequence>
<accession>A0A8C4QX63</accession>
<dbReference type="PANTHER" id="PTHR10353:SF36">
    <property type="entry name" value="LP05116P"/>
    <property type="match status" value="1"/>
</dbReference>
<keyword evidence="2" id="KW-0378">Hydrolase</keyword>
<reference evidence="8" key="2">
    <citation type="submission" date="2025-09" db="UniProtKB">
        <authorList>
            <consortium name="Ensembl"/>
        </authorList>
    </citation>
    <scope>IDENTIFICATION</scope>
</reference>
<dbReference type="GO" id="GO:0005975">
    <property type="term" value="P:carbohydrate metabolic process"/>
    <property type="evidence" value="ECO:0007669"/>
    <property type="project" value="InterPro"/>
</dbReference>
<dbReference type="InterPro" id="IPR017853">
    <property type="entry name" value="GH"/>
</dbReference>